<sequence length="196" mass="22754">MVDNKRTFTAPPILLESNLTFSNDGPPLPTVTVTRERCINPSLIDSFLRFLRHGSDDIIRQKLNNYRKSSSNGENRCEEFLRKELYPNWQIRSSIISFCEKEAAEMKAETDQKFCNTGESAAKPIIEARIDPYAAKERAEEQEARHRDWTNLTDWVANNRRIEQILTSTTEGILKQNCEQNEDYLKQFAQFCKNNS</sequence>
<dbReference type="RefSeq" id="XP_056080263.1">
    <property type="nucleotide sequence ID" value="XM_056221365.1"/>
</dbReference>
<accession>A0AA35IWG0</accession>
<dbReference type="PANTHER" id="PTHR31905:SF2">
    <property type="entry name" value="PROTEIN MIX23"/>
    <property type="match status" value="1"/>
</dbReference>
<evidence type="ECO:0000256" key="1">
    <source>
        <dbReference type="ARBA" id="ARBA00024204"/>
    </source>
</evidence>
<reference evidence="2" key="1">
    <citation type="submission" date="2022-10" db="EMBL/GenBank/DDBJ databases">
        <authorList>
            <person name="Byrne P K."/>
        </authorList>
    </citation>
    <scope>NUCLEOTIDE SEQUENCE</scope>
    <source>
        <strain evidence="2">IFO1815</strain>
    </source>
</reference>
<protein>
    <recommendedName>
        <fullName evidence="4">YBL107C-like protein</fullName>
    </recommendedName>
</protein>
<dbReference type="PIRSF" id="PIRSF022603">
    <property type="entry name" value="UCP022603"/>
    <property type="match status" value="1"/>
</dbReference>
<keyword evidence="3" id="KW-1185">Reference proteome</keyword>
<dbReference type="PANTHER" id="PTHR31905">
    <property type="entry name" value="COILED-COIL DOMAIN-CONTAINING PROTEIN 58"/>
    <property type="match status" value="1"/>
</dbReference>
<evidence type="ECO:0000313" key="3">
    <source>
        <dbReference type="Proteomes" id="UP001161438"/>
    </source>
</evidence>
<dbReference type="InterPro" id="IPR016805">
    <property type="entry name" value="MIX23_fungal"/>
</dbReference>
<dbReference type="InterPro" id="IPR019171">
    <property type="entry name" value="MIX23"/>
</dbReference>
<name>A0AA35IWG0_SACMI</name>
<gene>
    <name evidence="2" type="primary">SMKI02G0080</name>
    <name evidence="2" type="ORF">SMKI_02G0080</name>
</gene>
<evidence type="ECO:0000313" key="2">
    <source>
        <dbReference type="EMBL" id="CAI4037146.1"/>
    </source>
</evidence>
<dbReference type="Proteomes" id="UP001161438">
    <property type="component" value="Chromosome 2"/>
</dbReference>
<proteinExistence type="inferred from homology"/>
<organism evidence="2 3">
    <name type="scientific">Saccharomyces mikatae IFO 1815</name>
    <dbReference type="NCBI Taxonomy" id="226126"/>
    <lineage>
        <taxon>Eukaryota</taxon>
        <taxon>Fungi</taxon>
        <taxon>Dikarya</taxon>
        <taxon>Ascomycota</taxon>
        <taxon>Saccharomycotina</taxon>
        <taxon>Saccharomycetes</taxon>
        <taxon>Saccharomycetales</taxon>
        <taxon>Saccharomycetaceae</taxon>
        <taxon>Saccharomyces</taxon>
    </lineage>
</organism>
<dbReference type="EMBL" id="OX365758">
    <property type="protein sequence ID" value="CAI4037146.1"/>
    <property type="molecule type" value="Genomic_DNA"/>
</dbReference>
<comment type="similarity">
    <text evidence="1">Belongs to the MIX23 family.</text>
</comment>
<dbReference type="GeneID" id="80916359"/>
<dbReference type="GO" id="GO:0005758">
    <property type="term" value="C:mitochondrial intermembrane space"/>
    <property type="evidence" value="ECO:0007669"/>
    <property type="project" value="InterPro"/>
</dbReference>
<dbReference type="AlphaFoldDB" id="A0AA35IWG0"/>
<evidence type="ECO:0008006" key="4">
    <source>
        <dbReference type="Google" id="ProtNLM"/>
    </source>
</evidence>
<dbReference type="Pfam" id="PF09774">
    <property type="entry name" value="MIX23"/>
    <property type="match status" value="1"/>
</dbReference>